<dbReference type="EMBL" id="BGZK01000369">
    <property type="protein sequence ID" value="GBP39661.1"/>
    <property type="molecule type" value="Genomic_DNA"/>
</dbReference>
<evidence type="ECO:0008006" key="3">
    <source>
        <dbReference type="Google" id="ProtNLM"/>
    </source>
</evidence>
<dbReference type="PANTHER" id="PTHR45786:SF74">
    <property type="entry name" value="ATP-DEPENDENT DNA HELICASE"/>
    <property type="match status" value="1"/>
</dbReference>
<protein>
    <recommendedName>
        <fullName evidence="3">ATP-dependent DNA helicase</fullName>
    </recommendedName>
</protein>
<name>A0A4C1VM27_EUMVA</name>
<evidence type="ECO:0000313" key="2">
    <source>
        <dbReference type="Proteomes" id="UP000299102"/>
    </source>
</evidence>
<evidence type="ECO:0000313" key="1">
    <source>
        <dbReference type="EMBL" id="GBP39661.1"/>
    </source>
</evidence>
<dbReference type="STRING" id="151549.A0A4C1VM27"/>
<dbReference type="AlphaFoldDB" id="A0A4C1VM27"/>
<keyword evidence="2" id="KW-1185">Reference proteome</keyword>
<organism evidence="1 2">
    <name type="scientific">Eumeta variegata</name>
    <name type="common">Bagworm moth</name>
    <name type="synonym">Eumeta japonica</name>
    <dbReference type="NCBI Taxonomy" id="151549"/>
    <lineage>
        <taxon>Eukaryota</taxon>
        <taxon>Metazoa</taxon>
        <taxon>Ecdysozoa</taxon>
        <taxon>Arthropoda</taxon>
        <taxon>Hexapoda</taxon>
        <taxon>Insecta</taxon>
        <taxon>Pterygota</taxon>
        <taxon>Neoptera</taxon>
        <taxon>Endopterygota</taxon>
        <taxon>Lepidoptera</taxon>
        <taxon>Glossata</taxon>
        <taxon>Ditrysia</taxon>
        <taxon>Tineoidea</taxon>
        <taxon>Psychidae</taxon>
        <taxon>Oiketicinae</taxon>
        <taxon>Eumeta</taxon>
    </lineage>
</organism>
<reference evidence="1 2" key="1">
    <citation type="journal article" date="2019" name="Commun. Biol.">
        <title>The bagworm genome reveals a unique fibroin gene that provides high tensile strength.</title>
        <authorList>
            <person name="Kono N."/>
            <person name="Nakamura H."/>
            <person name="Ohtoshi R."/>
            <person name="Tomita M."/>
            <person name="Numata K."/>
            <person name="Arakawa K."/>
        </authorList>
    </citation>
    <scope>NUCLEOTIDE SEQUENCE [LARGE SCALE GENOMIC DNA]</scope>
</reference>
<proteinExistence type="predicted"/>
<dbReference type="OrthoDB" id="10051381at2759"/>
<sequence>MVGTEFERRDIIHLRNENLRRVAETHRSYDALQYPVLFPRGEDGYHFNVMQVNLNLNNKDICLSINIKVLSQLGMPALIRTKDNIYDSYLTREQLYDVQQLQHYVDTHVKLLMPDQKNAYDKIMQRVTNEIGGIFFFDAPGGQAKHT</sequence>
<dbReference type="PANTHER" id="PTHR45786">
    <property type="entry name" value="DNA BINDING PROTEIN-LIKE"/>
    <property type="match status" value="1"/>
</dbReference>
<dbReference type="Proteomes" id="UP000299102">
    <property type="component" value="Unassembled WGS sequence"/>
</dbReference>
<accession>A0A4C1VM27</accession>
<gene>
    <name evidence="1" type="ORF">EVAR_25485_1</name>
</gene>
<comment type="caution">
    <text evidence="1">The sequence shown here is derived from an EMBL/GenBank/DDBJ whole genome shotgun (WGS) entry which is preliminary data.</text>
</comment>